<organism evidence="2">
    <name type="scientific">Hydra vulgaris</name>
    <name type="common">Hydra</name>
    <name type="synonym">Hydra attenuata</name>
    <dbReference type="NCBI Taxonomy" id="6087"/>
    <lineage>
        <taxon>Eukaryota</taxon>
        <taxon>Metazoa</taxon>
        <taxon>Cnidaria</taxon>
        <taxon>Hydrozoa</taxon>
        <taxon>Hydroidolina</taxon>
        <taxon>Anthoathecata</taxon>
        <taxon>Aplanulata</taxon>
        <taxon>Hydridae</taxon>
        <taxon>Hydra</taxon>
    </lineage>
</organism>
<dbReference type="Pfam" id="PF06544">
    <property type="entry name" value="Prp3_C"/>
    <property type="match status" value="1"/>
</dbReference>
<name>T2MFI2_HYDVU</name>
<dbReference type="PROSITE" id="PS50908">
    <property type="entry name" value="RWD"/>
    <property type="match status" value="1"/>
</dbReference>
<protein>
    <submittedName>
        <fullName evidence="2">RWD domain-containing protein 2B</fullName>
    </submittedName>
</protein>
<evidence type="ECO:0000259" key="1">
    <source>
        <dbReference type="PROSITE" id="PS50908"/>
    </source>
</evidence>
<sequence length="293" mass="34418">MALYENISAQIQEIEILESMFPAENELYWHNKTLYLNAKQFLLDGPPTLDNQIGVNLKFLCFEINFNVIVKIENNEIEKSKDKTYFLKLNVTFPSLYPKEQYPEVFLISNDLPRNKQTALSLSMNNFIVSLDLGSMMILEIVLWLQNNAHKYYVDLSSPQCLKAKISESKSEQFMCLYMHHIYNKEKRKNICYWAEELLLTGFLLPGKPGVVYVEGAAYDIEEYFERLRKLSWKKMTCKLKDVCEKRKFNEFQELSFGSNSSKNYHNDMGKFFTFLKDNNIGYLFKCLFGVES</sequence>
<dbReference type="SMART" id="SM00591">
    <property type="entry name" value="RWD"/>
    <property type="match status" value="1"/>
</dbReference>
<dbReference type="Pfam" id="PF05773">
    <property type="entry name" value="RWD"/>
    <property type="match status" value="1"/>
</dbReference>
<dbReference type="PIRSF" id="PIRSF038021">
    <property type="entry name" value="UCP038021_RWDD2"/>
    <property type="match status" value="1"/>
</dbReference>
<dbReference type="InterPro" id="IPR006575">
    <property type="entry name" value="RWD_dom"/>
</dbReference>
<accession>T2MFI2</accession>
<evidence type="ECO:0000313" key="2">
    <source>
        <dbReference type="EMBL" id="CDG70660.1"/>
    </source>
</evidence>
<gene>
    <name evidence="2" type="primary">RWDD2B</name>
</gene>
<dbReference type="EMBL" id="HAAD01004428">
    <property type="protein sequence ID" value="CDG70660.1"/>
    <property type="molecule type" value="mRNA"/>
</dbReference>
<feature type="domain" description="RWD" evidence="1">
    <location>
        <begin position="12"/>
        <end position="152"/>
    </location>
</feature>
<dbReference type="InterPro" id="IPR010541">
    <property type="entry name" value="Prp3_C"/>
</dbReference>
<dbReference type="PANTHER" id="PTHR15955:SF8">
    <property type="entry name" value="RWD DOMAIN-CONTAINING PROTEIN 2B-RELATED"/>
    <property type="match status" value="1"/>
</dbReference>
<dbReference type="CDD" id="cd24163">
    <property type="entry name" value="RWDD2_C"/>
    <property type="match status" value="1"/>
</dbReference>
<dbReference type="OrthoDB" id="432412at2759"/>
<dbReference type="InterPro" id="IPR059181">
    <property type="entry name" value="RWDD2A-B_C"/>
</dbReference>
<dbReference type="AlphaFoldDB" id="T2MFI2"/>
<dbReference type="SUPFAM" id="SSF54495">
    <property type="entry name" value="UBC-like"/>
    <property type="match status" value="1"/>
</dbReference>
<dbReference type="PANTHER" id="PTHR15955">
    <property type="entry name" value="RWD DOMAIN CONTAINING PROTEIN 2"/>
    <property type="match status" value="1"/>
</dbReference>
<dbReference type="KEGG" id="hmg:100201566"/>
<dbReference type="CDD" id="cd23829">
    <property type="entry name" value="RWD_RWDD2"/>
    <property type="match status" value="1"/>
</dbReference>
<dbReference type="OMA" id="AGGCHEI"/>
<dbReference type="InterPro" id="IPR016135">
    <property type="entry name" value="UBQ-conjugating_enzyme/RWD"/>
</dbReference>
<proteinExistence type="evidence at transcript level"/>
<dbReference type="InterPro" id="IPR017359">
    <property type="entry name" value="Phi-like"/>
</dbReference>
<dbReference type="GeneID" id="100201566"/>
<reference evidence="2" key="1">
    <citation type="journal article" date="2013" name="Genome Biol. Evol.">
        <title>Punctuated emergences of genetic and phenotypic innovations in eumetazoan, bilaterian, euteleostome, and hominidae ancestors.</title>
        <authorList>
            <person name="Wenger Y."/>
            <person name="Galliot B."/>
        </authorList>
    </citation>
    <scope>NUCLEOTIDE SEQUENCE</scope>
    <source>
        <tissue evidence="2">Whole animals</tissue>
    </source>
</reference>
<dbReference type="Gene3D" id="3.10.110.10">
    <property type="entry name" value="Ubiquitin Conjugating Enzyme"/>
    <property type="match status" value="1"/>
</dbReference>